<evidence type="ECO:0000313" key="8">
    <source>
        <dbReference type="Proteomes" id="UP000053370"/>
    </source>
</evidence>
<keyword evidence="1" id="KW-0436">Ligase</keyword>
<dbReference type="GO" id="GO:0016874">
    <property type="term" value="F:ligase activity"/>
    <property type="evidence" value="ECO:0007669"/>
    <property type="project" value="UniProtKB-KW"/>
</dbReference>
<name>A0A0K8PB37_9CHLR</name>
<organism evidence="7">
    <name type="scientific">Flexilinea flocculi</name>
    <dbReference type="NCBI Taxonomy" id="1678840"/>
    <lineage>
        <taxon>Bacteria</taxon>
        <taxon>Bacillati</taxon>
        <taxon>Chloroflexota</taxon>
        <taxon>Anaerolineae</taxon>
        <taxon>Anaerolineales</taxon>
        <taxon>Anaerolineaceae</taxon>
        <taxon>Flexilinea</taxon>
    </lineage>
</organism>
<protein>
    <submittedName>
        <fullName evidence="7">Acyl-CoA synthetase</fullName>
    </submittedName>
</protein>
<dbReference type="Gene3D" id="3.40.50.261">
    <property type="entry name" value="Succinyl-CoA synthetase domains"/>
    <property type="match status" value="2"/>
</dbReference>
<dbReference type="Proteomes" id="UP000053370">
    <property type="component" value="Unassembled WGS sequence"/>
</dbReference>
<dbReference type="Gene3D" id="3.40.50.720">
    <property type="entry name" value="NAD(P)-binding Rossmann-like Domain"/>
    <property type="match status" value="1"/>
</dbReference>
<reference evidence="7" key="1">
    <citation type="journal article" date="2015" name="Genome Announc.">
        <title>Draft Genome Sequence of Anaerolineae Strain TC1, a Novel Isolate from a Methanogenic Wastewater Treatment System.</title>
        <authorList>
            <person name="Matsuura N."/>
            <person name="Tourlousse D.M."/>
            <person name="Sun L."/>
            <person name="Toyonaga M."/>
            <person name="Kuroda K."/>
            <person name="Ohashi A."/>
            <person name="Cruz R."/>
            <person name="Yamaguchi T."/>
            <person name="Sekiguchi Y."/>
        </authorList>
    </citation>
    <scope>NUCLEOTIDE SEQUENCE [LARGE SCALE GENOMIC DNA]</scope>
    <source>
        <strain evidence="7">TC1</strain>
    </source>
</reference>
<gene>
    <name evidence="7" type="ORF">ATC1_12414</name>
</gene>
<keyword evidence="8" id="KW-1185">Reference proteome</keyword>
<dbReference type="InterPro" id="IPR032875">
    <property type="entry name" value="Succ_CoA_lig_flav_dom"/>
</dbReference>
<accession>A0A0K8PB37</accession>
<dbReference type="OrthoDB" id="9807426at2"/>
<dbReference type="InterPro" id="IPR036291">
    <property type="entry name" value="NAD(P)-bd_dom_sf"/>
</dbReference>
<dbReference type="Pfam" id="PF13607">
    <property type="entry name" value="Succ_CoA_lig"/>
    <property type="match status" value="1"/>
</dbReference>
<evidence type="ECO:0000256" key="5">
    <source>
        <dbReference type="PROSITE-ProRule" id="PRU00409"/>
    </source>
</evidence>
<evidence type="ECO:0000256" key="2">
    <source>
        <dbReference type="ARBA" id="ARBA00022741"/>
    </source>
</evidence>
<dbReference type="FunFam" id="3.30.1490.20:FF:000020">
    <property type="entry name" value="Protein lysine acetyltransferase"/>
    <property type="match status" value="1"/>
</dbReference>
<evidence type="ECO:0000256" key="3">
    <source>
        <dbReference type="ARBA" id="ARBA00022840"/>
    </source>
</evidence>
<proteinExistence type="inferred from homology"/>
<comment type="similarity">
    <text evidence="4">In the N-terminal section; belongs to the acetate CoA ligase alpha subunit family.</text>
</comment>
<evidence type="ECO:0000256" key="4">
    <source>
        <dbReference type="ARBA" id="ARBA00060888"/>
    </source>
</evidence>
<dbReference type="InterPro" id="IPR016102">
    <property type="entry name" value="Succinyl-CoA_synth-like"/>
</dbReference>
<feature type="domain" description="ATP-grasp" evidence="6">
    <location>
        <begin position="501"/>
        <end position="537"/>
    </location>
</feature>
<dbReference type="GO" id="GO:0046872">
    <property type="term" value="F:metal ion binding"/>
    <property type="evidence" value="ECO:0007669"/>
    <property type="project" value="InterPro"/>
</dbReference>
<sequence>MTTSFRNLRPMLNPKNIAIIGASEKHGSAGRLVLENLHFLGYQGEIFAINPKNETVLGHPCYKDLKSVNKPIDMVAILIGAPHVKSILEQMKELQIPACWCLASGFSESGDEGKKLQKEIAAFCEENHILLCGPNCIGVANMTDKFAAFSVAINPNLRTGGVSAVMQSGAILMGLANSARFGFRYLISAGNQAVLDISDYIGYLATDPETKVILAFVEGIPNAEKFVDAVRAAFHAGKPVLMLKVGRSEGAQRAVQAHTGSLAGSDSVLDAVLQKEGVIRLNSLDELVQAAELFAVAPLPKTDGIGLLSLSGGQIGLVEDLSQGMNLNFSKLSDETLAALHEILPSFSTVSNPVDAWGNGDLEKMYPGCVAAVASQSDISLIAMSRDTPLGVADREIEQSMRIAESAVRVKNEFKKAVLLFSNFSGNFDPKVEEFLRKEAIPYLQGTQEALQAIQAFEKYAAFRRKPAPEAAKNPITSDKLAAWKKRFETTTEPLDEVEGRALLADYGIDGPHESVASTKEAAADVAEKIGFPVVLKILSPDIRHKTECGGVKIGLKNRQEVSDAFDQIMKSAHAYKPEARLEGVIVQEMISPDSVEVILGIMNDPTFGPVVVFGSGGILVELMKDSTLAIPPFTRQEAGEMINRTRGSKLLKGFRGKPAADFDALCDALVGLSFLAVDFADHIAALDINPLMVLPNGKGVRAVDVLMERTSK</sequence>
<evidence type="ECO:0000259" key="6">
    <source>
        <dbReference type="PROSITE" id="PS50975"/>
    </source>
</evidence>
<dbReference type="EMBL" id="DF968180">
    <property type="protein sequence ID" value="GAP39877.1"/>
    <property type="molecule type" value="Genomic_DNA"/>
</dbReference>
<dbReference type="Gene3D" id="3.30.1490.20">
    <property type="entry name" value="ATP-grasp fold, A domain"/>
    <property type="match status" value="1"/>
</dbReference>
<dbReference type="InterPro" id="IPR003781">
    <property type="entry name" value="CoA-bd"/>
</dbReference>
<dbReference type="STRING" id="1678840.ATC1_12414"/>
<dbReference type="SMART" id="SM00881">
    <property type="entry name" value="CoA_binding"/>
    <property type="match status" value="1"/>
</dbReference>
<dbReference type="PATRIC" id="fig|1678840.3.peg.993"/>
<dbReference type="PANTHER" id="PTHR43334">
    <property type="entry name" value="ACETATE--COA LIGASE [ADP-FORMING]"/>
    <property type="match status" value="1"/>
</dbReference>
<dbReference type="SUPFAM" id="SSF52210">
    <property type="entry name" value="Succinyl-CoA synthetase domains"/>
    <property type="match status" value="2"/>
</dbReference>
<evidence type="ECO:0000256" key="1">
    <source>
        <dbReference type="ARBA" id="ARBA00022598"/>
    </source>
</evidence>
<dbReference type="Gene3D" id="3.30.470.20">
    <property type="entry name" value="ATP-grasp fold, B domain"/>
    <property type="match status" value="1"/>
</dbReference>
<dbReference type="PROSITE" id="PS50975">
    <property type="entry name" value="ATP_GRASP"/>
    <property type="match status" value="1"/>
</dbReference>
<dbReference type="InterPro" id="IPR051538">
    <property type="entry name" value="Acyl-CoA_Synth/Transferase"/>
</dbReference>
<keyword evidence="3 5" id="KW-0067">ATP-binding</keyword>
<dbReference type="Pfam" id="PF13380">
    <property type="entry name" value="CoA_binding_2"/>
    <property type="match status" value="1"/>
</dbReference>
<dbReference type="InterPro" id="IPR011761">
    <property type="entry name" value="ATP-grasp"/>
</dbReference>
<keyword evidence="2 5" id="KW-0547">Nucleotide-binding</keyword>
<dbReference type="GO" id="GO:0005524">
    <property type="term" value="F:ATP binding"/>
    <property type="evidence" value="ECO:0007669"/>
    <property type="project" value="UniProtKB-UniRule"/>
</dbReference>
<dbReference type="SUPFAM" id="SSF56059">
    <property type="entry name" value="Glutathione synthetase ATP-binding domain-like"/>
    <property type="match status" value="1"/>
</dbReference>
<evidence type="ECO:0000313" key="7">
    <source>
        <dbReference type="EMBL" id="GAP39877.1"/>
    </source>
</evidence>
<dbReference type="Pfam" id="PF13549">
    <property type="entry name" value="ATP-grasp_5"/>
    <property type="match status" value="1"/>
</dbReference>
<dbReference type="AlphaFoldDB" id="A0A0K8PB37"/>
<dbReference type="SUPFAM" id="SSF51735">
    <property type="entry name" value="NAD(P)-binding Rossmann-fold domains"/>
    <property type="match status" value="1"/>
</dbReference>
<dbReference type="PANTHER" id="PTHR43334:SF1">
    <property type="entry name" value="3-HYDROXYPROPIONATE--COA LIGASE [ADP-FORMING]"/>
    <property type="match status" value="1"/>
</dbReference>
<dbReference type="RefSeq" id="WP_062278676.1">
    <property type="nucleotide sequence ID" value="NZ_DF968180.1"/>
</dbReference>
<dbReference type="InterPro" id="IPR013815">
    <property type="entry name" value="ATP_grasp_subdomain_1"/>
</dbReference>